<evidence type="ECO:0000313" key="3">
    <source>
        <dbReference type="Proteomes" id="UP000003277"/>
    </source>
</evidence>
<dbReference type="HOGENOM" id="CLU_2394999_0_0_9"/>
<dbReference type="STRING" id="742743.HMPREF9453_01671"/>
<gene>
    <name evidence="2" type="ORF">HMPREF9453_01671</name>
</gene>
<reference evidence="2 3" key="1">
    <citation type="submission" date="2011-11" db="EMBL/GenBank/DDBJ databases">
        <title>The Genome Sequence of Dialister succinatiphilus YIT 11850.</title>
        <authorList>
            <consortium name="The Broad Institute Genome Sequencing Platform"/>
            <person name="Earl A."/>
            <person name="Ward D."/>
            <person name="Feldgarden M."/>
            <person name="Gevers D."/>
            <person name="Morotomi M."/>
            <person name="Young S.K."/>
            <person name="Zeng Q."/>
            <person name="Gargeya S."/>
            <person name="Fitzgerald M."/>
            <person name="Haas B."/>
            <person name="Abouelleil A."/>
            <person name="Alvarado L."/>
            <person name="Arachchi H.M."/>
            <person name="Berlin A."/>
            <person name="Brown A."/>
            <person name="Chapman S.B."/>
            <person name="Dunbar C."/>
            <person name="Gearin G."/>
            <person name="Goldberg J."/>
            <person name="Griggs A."/>
            <person name="Gujja S."/>
            <person name="Heiman D."/>
            <person name="Howarth C."/>
            <person name="Lui A."/>
            <person name="MacDonald P.J.P."/>
            <person name="Montmayeur A."/>
            <person name="Murphy C."/>
            <person name="Neiman D."/>
            <person name="Pearson M."/>
            <person name="Priest M."/>
            <person name="Roberts A."/>
            <person name="Saif S."/>
            <person name="Shea T."/>
            <person name="Sisk P."/>
            <person name="Stolte C."/>
            <person name="Sykes S."/>
            <person name="Wortman J."/>
            <person name="Nusbaum C."/>
            <person name="Birren B."/>
        </authorList>
    </citation>
    <scope>NUCLEOTIDE SEQUENCE [LARGE SCALE GENOMIC DNA]</scope>
    <source>
        <strain evidence="2 3">YIT 11850</strain>
    </source>
</reference>
<dbReference type="Gene3D" id="3.40.50.300">
    <property type="entry name" value="P-loop containing nucleotide triphosphate hydrolases"/>
    <property type="match status" value="1"/>
</dbReference>
<dbReference type="SUPFAM" id="SSF52540">
    <property type="entry name" value="P-loop containing nucleoside triphosphate hydrolases"/>
    <property type="match status" value="1"/>
</dbReference>
<dbReference type="Pfam" id="PF13538">
    <property type="entry name" value="UvrD_C_2"/>
    <property type="match status" value="1"/>
</dbReference>
<dbReference type="InterPro" id="IPR027417">
    <property type="entry name" value="P-loop_NTPase"/>
</dbReference>
<proteinExistence type="predicted"/>
<dbReference type="eggNOG" id="COG3973">
    <property type="taxonomic scope" value="Bacteria"/>
</dbReference>
<evidence type="ECO:0000313" key="2">
    <source>
        <dbReference type="EMBL" id="EHO62381.1"/>
    </source>
</evidence>
<dbReference type="InterPro" id="IPR027785">
    <property type="entry name" value="UvrD-like_helicase_C"/>
</dbReference>
<dbReference type="PATRIC" id="fig|742743.3.peg.1696"/>
<dbReference type="AlphaFoldDB" id="H1D233"/>
<feature type="domain" description="UvrD-like helicase C-terminal" evidence="1">
    <location>
        <begin position="8"/>
        <end position="54"/>
    </location>
</feature>
<sequence length="93" mass="10231">MEPEAGKVWLTNVYRFKGLEAKAVLLVDVEMSALPNPFTRRLIYTGGSRAAAYLKLALKEDIPKNGCGALLSQMGAEGKNARDLAAFWDMEIK</sequence>
<organism evidence="2 3">
    <name type="scientific">Dialister succinatiphilus YIT 11850</name>
    <dbReference type="NCBI Taxonomy" id="742743"/>
    <lineage>
        <taxon>Bacteria</taxon>
        <taxon>Bacillati</taxon>
        <taxon>Bacillota</taxon>
        <taxon>Negativicutes</taxon>
        <taxon>Veillonellales</taxon>
        <taxon>Veillonellaceae</taxon>
        <taxon>Dialister</taxon>
    </lineage>
</organism>
<comment type="caution">
    <text evidence="2">The sequence shown here is derived from an EMBL/GenBank/DDBJ whole genome shotgun (WGS) entry which is preliminary data.</text>
</comment>
<protein>
    <recommendedName>
        <fullName evidence="1">UvrD-like helicase C-terminal domain-containing protein</fullName>
    </recommendedName>
</protein>
<evidence type="ECO:0000259" key="1">
    <source>
        <dbReference type="Pfam" id="PF13538"/>
    </source>
</evidence>
<name>H1D233_9FIRM</name>
<keyword evidence="3" id="KW-1185">Reference proteome</keyword>
<accession>H1D233</accession>
<dbReference type="EMBL" id="ADLT01000053">
    <property type="protein sequence ID" value="EHO62381.1"/>
    <property type="molecule type" value="Genomic_DNA"/>
</dbReference>
<dbReference type="RefSeq" id="WP_008860165.1">
    <property type="nucleotide sequence ID" value="NZ_JH591188.1"/>
</dbReference>
<dbReference type="Proteomes" id="UP000003277">
    <property type="component" value="Unassembled WGS sequence"/>
</dbReference>